<organism evidence="4 5">
    <name type="scientific">Proteobacteria bacterium 228</name>
    <dbReference type="NCBI Taxonomy" id="2083153"/>
    <lineage>
        <taxon>Bacteria</taxon>
        <taxon>Pseudomonadati</taxon>
        <taxon>Pseudomonadota</taxon>
    </lineage>
</organism>
<reference evidence="4 5" key="1">
    <citation type="submission" date="2018-02" db="EMBL/GenBank/DDBJ databases">
        <title>novel marine gammaproteobacteria from coastal saline agro ecosystem.</title>
        <authorList>
            <person name="Krishnan R."/>
            <person name="Ramesh Kumar N."/>
        </authorList>
    </citation>
    <scope>NUCLEOTIDE SEQUENCE [LARGE SCALE GENOMIC DNA]</scope>
    <source>
        <strain evidence="4 5">228</strain>
    </source>
</reference>
<keyword evidence="2" id="KW-0804">Transcription</keyword>
<dbReference type="SMART" id="SM00871">
    <property type="entry name" value="AraC_E_bind"/>
    <property type="match status" value="1"/>
</dbReference>
<keyword evidence="1" id="KW-0805">Transcription regulation</keyword>
<dbReference type="Proteomes" id="UP000238196">
    <property type="component" value="Unassembled WGS sequence"/>
</dbReference>
<dbReference type="Gene3D" id="3.20.80.10">
    <property type="entry name" value="Regulatory factor, effector binding domain"/>
    <property type="match status" value="1"/>
</dbReference>
<dbReference type="OrthoDB" id="5295469at2"/>
<dbReference type="PROSITE" id="PS01124">
    <property type="entry name" value="HTH_ARAC_FAMILY_2"/>
    <property type="match status" value="1"/>
</dbReference>
<protein>
    <submittedName>
        <fullName evidence="4">AraC family transcriptional regulator</fullName>
    </submittedName>
</protein>
<evidence type="ECO:0000259" key="3">
    <source>
        <dbReference type="PROSITE" id="PS01124"/>
    </source>
</evidence>
<dbReference type="Pfam" id="PF06445">
    <property type="entry name" value="GyrI-like"/>
    <property type="match status" value="1"/>
</dbReference>
<comment type="caution">
    <text evidence="4">The sequence shown here is derived from an EMBL/GenBank/DDBJ whole genome shotgun (WGS) entry which is preliminary data.</text>
</comment>
<dbReference type="InterPro" id="IPR009057">
    <property type="entry name" value="Homeodomain-like_sf"/>
</dbReference>
<dbReference type="PANTHER" id="PTHR40055:SF1">
    <property type="entry name" value="TRANSCRIPTIONAL REGULATOR YGIV-RELATED"/>
    <property type="match status" value="1"/>
</dbReference>
<dbReference type="Gene3D" id="1.10.10.60">
    <property type="entry name" value="Homeodomain-like"/>
    <property type="match status" value="2"/>
</dbReference>
<dbReference type="Pfam" id="PF12833">
    <property type="entry name" value="HTH_18"/>
    <property type="match status" value="1"/>
</dbReference>
<dbReference type="GO" id="GO:0043565">
    <property type="term" value="F:sequence-specific DNA binding"/>
    <property type="evidence" value="ECO:0007669"/>
    <property type="project" value="InterPro"/>
</dbReference>
<dbReference type="InterPro" id="IPR029442">
    <property type="entry name" value="GyrI-like"/>
</dbReference>
<accession>A0A2S5KMF9</accession>
<dbReference type="InterPro" id="IPR050908">
    <property type="entry name" value="SmbC-like"/>
</dbReference>
<name>A0A2S5KMF9_9PROT</name>
<evidence type="ECO:0000256" key="2">
    <source>
        <dbReference type="ARBA" id="ARBA00023163"/>
    </source>
</evidence>
<dbReference type="AlphaFoldDB" id="A0A2S5KMF9"/>
<evidence type="ECO:0000313" key="4">
    <source>
        <dbReference type="EMBL" id="PPC76014.1"/>
    </source>
</evidence>
<dbReference type="SMART" id="SM00342">
    <property type="entry name" value="HTH_ARAC"/>
    <property type="match status" value="1"/>
</dbReference>
<feature type="domain" description="HTH araC/xylS-type" evidence="3">
    <location>
        <begin position="10"/>
        <end position="109"/>
    </location>
</feature>
<dbReference type="EMBL" id="PRLP01000058">
    <property type="protein sequence ID" value="PPC76014.1"/>
    <property type="molecule type" value="Genomic_DNA"/>
</dbReference>
<gene>
    <name evidence="4" type="ORF">C4K68_17725</name>
</gene>
<evidence type="ECO:0000256" key="1">
    <source>
        <dbReference type="ARBA" id="ARBA00023015"/>
    </source>
</evidence>
<sequence>MQNRYKERMDIALGFIEANLDKPLSLHAVASACHFSEFHFHRLFSALMGETLNDYIGRRRLERAINRLAYRREQSITEIVHELGFSSSANFAKAIKAFSGYSPSAIRDPDEEHKSKIGKLLSKYGKAFNPADLYPACTRSALTGESNTRDITMNSKEVEIRQLEAQQVCVLATTQGYEQQGIFDTWDRLIAWASAQGIAPAQQARYAFCYDNPAVTPIDKCRYEAAVVIDPGVEVKAPFRTSTLPAGKYAVLRVKGNDEQLNNARLALYAEWFPGSGFEPDNFPLLERYHNDVREDGFVDLEIHIKLKSLS</sequence>
<dbReference type="SUPFAM" id="SSF55136">
    <property type="entry name" value="Probable bacterial effector-binding domain"/>
    <property type="match status" value="1"/>
</dbReference>
<evidence type="ECO:0000313" key="5">
    <source>
        <dbReference type="Proteomes" id="UP000238196"/>
    </source>
</evidence>
<dbReference type="PANTHER" id="PTHR40055">
    <property type="entry name" value="TRANSCRIPTIONAL REGULATOR YGIV-RELATED"/>
    <property type="match status" value="1"/>
</dbReference>
<proteinExistence type="predicted"/>
<dbReference type="InterPro" id="IPR011256">
    <property type="entry name" value="Reg_factor_effector_dom_sf"/>
</dbReference>
<dbReference type="SUPFAM" id="SSF46689">
    <property type="entry name" value="Homeodomain-like"/>
    <property type="match status" value="2"/>
</dbReference>
<dbReference type="InterPro" id="IPR010499">
    <property type="entry name" value="AraC_E-bd"/>
</dbReference>
<dbReference type="InterPro" id="IPR018060">
    <property type="entry name" value="HTH_AraC"/>
</dbReference>
<dbReference type="GO" id="GO:0003700">
    <property type="term" value="F:DNA-binding transcription factor activity"/>
    <property type="evidence" value="ECO:0007669"/>
    <property type="project" value="InterPro"/>
</dbReference>
<dbReference type="PROSITE" id="PS51257">
    <property type="entry name" value="PROKAR_LIPOPROTEIN"/>
    <property type="match status" value="1"/>
</dbReference>